<protein>
    <submittedName>
        <fullName evidence="1">Uncharacterized protein</fullName>
    </submittedName>
</protein>
<reference evidence="1" key="1">
    <citation type="submission" date="2024-09" db="EMBL/GenBank/DDBJ databases">
        <title>Draft Genome Sequences of Neofusicoccum parvum.</title>
        <authorList>
            <person name="Ashida A."/>
            <person name="Camagna M."/>
            <person name="Tanaka A."/>
            <person name="Takemoto D."/>
        </authorList>
    </citation>
    <scope>NUCLEOTIDE SEQUENCE</scope>
    <source>
        <strain evidence="1">PPO83</strain>
    </source>
</reference>
<comment type="caution">
    <text evidence="1">The sequence shown here is derived from an EMBL/GenBank/DDBJ whole genome shotgun (WGS) entry which is preliminary data.</text>
</comment>
<name>A0ACB5SS40_9PEZI</name>
<accession>A0ACB5SS40</accession>
<dbReference type="Proteomes" id="UP001165186">
    <property type="component" value="Unassembled WGS sequence"/>
</dbReference>
<proteinExistence type="predicted"/>
<sequence length="97" mass="10685">MEDCIRMEESWAIIPVTLTSTYTSAVDVLATLTEGPGEYVVGTVSGVFVGNATIVSLSTEMVLNYAECARDGYRGGQWSWCPANDYVNQHQDENKDR</sequence>
<keyword evidence="2" id="KW-1185">Reference proteome</keyword>
<evidence type="ECO:0000313" key="1">
    <source>
        <dbReference type="EMBL" id="GME53492.1"/>
    </source>
</evidence>
<organism evidence="1 2">
    <name type="scientific">Neofusicoccum parvum</name>
    <dbReference type="NCBI Taxonomy" id="310453"/>
    <lineage>
        <taxon>Eukaryota</taxon>
        <taxon>Fungi</taxon>
        <taxon>Dikarya</taxon>
        <taxon>Ascomycota</taxon>
        <taxon>Pezizomycotina</taxon>
        <taxon>Dothideomycetes</taxon>
        <taxon>Dothideomycetes incertae sedis</taxon>
        <taxon>Botryosphaeriales</taxon>
        <taxon>Botryosphaeriaceae</taxon>
        <taxon>Neofusicoccum</taxon>
    </lineage>
</organism>
<gene>
    <name evidence="1" type="primary">g11118</name>
    <name evidence="1" type="ORF">NpPPO83_00011118</name>
</gene>
<dbReference type="EMBL" id="BSXG01000204">
    <property type="protein sequence ID" value="GME53492.1"/>
    <property type="molecule type" value="Genomic_DNA"/>
</dbReference>
<evidence type="ECO:0000313" key="2">
    <source>
        <dbReference type="Proteomes" id="UP001165186"/>
    </source>
</evidence>